<reference evidence="1" key="1">
    <citation type="submission" date="2014-11" db="EMBL/GenBank/DDBJ databases">
        <authorList>
            <person name="Amaro Gonzalez C."/>
        </authorList>
    </citation>
    <scope>NUCLEOTIDE SEQUENCE</scope>
</reference>
<name>A0A0E9WM81_ANGAN</name>
<accession>A0A0E9WM81</accession>
<protein>
    <submittedName>
        <fullName evidence="1">Uncharacterized protein</fullName>
    </submittedName>
</protein>
<dbReference type="AlphaFoldDB" id="A0A0E9WM81"/>
<organism evidence="1">
    <name type="scientific">Anguilla anguilla</name>
    <name type="common">European freshwater eel</name>
    <name type="synonym">Muraena anguilla</name>
    <dbReference type="NCBI Taxonomy" id="7936"/>
    <lineage>
        <taxon>Eukaryota</taxon>
        <taxon>Metazoa</taxon>
        <taxon>Chordata</taxon>
        <taxon>Craniata</taxon>
        <taxon>Vertebrata</taxon>
        <taxon>Euteleostomi</taxon>
        <taxon>Actinopterygii</taxon>
        <taxon>Neopterygii</taxon>
        <taxon>Teleostei</taxon>
        <taxon>Anguilliformes</taxon>
        <taxon>Anguillidae</taxon>
        <taxon>Anguilla</taxon>
    </lineage>
</organism>
<proteinExistence type="predicted"/>
<sequence>MVESDALSSLTVPVMTDQEFSRGEQPAVDSLLTLNKFFSGADGEWTGQQLNWSWLQ</sequence>
<evidence type="ECO:0000313" key="1">
    <source>
        <dbReference type="EMBL" id="JAH91396.1"/>
    </source>
</evidence>
<dbReference type="EMBL" id="GBXM01017181">
    <property type="protein sequence ID" value="JAH91396.1"/>
    <property type="molecule type" value="Transcribed_RNA"/>
</dbReference>
<reference evidence="1" key="2">
    <citation type="journal article" date="2015" name="Fish Shellfish Immunol.">
        <title>Early steps in the European eel (Anguilla anguilla)-Vibrio vulnificus interaction in the gills: Role of the RtxA13 toxin.</title>
        <authorList>
            <person name="Callol A."/>
            <person name="Pajuelo D."/>
            <person name="Ebbesson L."/>
            <person name="Teles M."/>
            <person name="MacKenzie S."/>
            <person name="Amaro C."/>
        </authorList>
    </citation>
    <scope>NUCLEOTIDE SEQUENCE</scope>
</reference>